<dbReference type="Proteomes" id="UP001390339">
    <property type="component" value="Unassembled WGS sequence"/>
</dbReference>
<sequence>MTASGREVKAARTRMGSGRYKLLSYSHFGDTISLLVESSLLISLLRLFALIIYLFAIEKRLEVNIKSLQHDLTYNVSMYRNDLPLYQLPTVHASDQHYDPVPNIQGYTTRLKACSNEHLMGRKKSGPMPLVGLIIAPGNPRKPNIKRSKMFHLLVKKYPEPYLVGFNDGIQHFGGINHEPLVPSHEAYQNTQRLLISATTIRMLSSSLHHHSNERSIVDSPYSYGQSSRHVYARPNQYEMTTGKYIRTIAQRGDAKDISLAHVSLHSEDSTWVLRDPSSRFVGGFTGSRPEQLCLAWLAEIFSAINADGTRMLILVEKPTKGNLHRVHSWPGITRWSLCWLDIGITAFSADITGDTRESISPTTFTCARSWEPNIPQSFTCGGHVKGIIHLQHSRTSYEDVNNIVAAVAIQADLAYSGSVTITYLTHQGSHIGNKRSLEGHTLYEVLKRHYNHGDRRRTCGETPSERDNRHNKRDDSCVCPDGTCAAGQGCRGGKT</sequence>
<gene>
    <name evidence="3" type="ORF">PGQ11_008492</name>
</gene>
<keyword evidence="2" id="KW-0472">Membrane</keyword>
<dbReference type="EMBL" id="JAPCWZ010000005">
    <property type="protein sequence ID" value="KAK8862257.1"/>
    <property type="molecule type" value="Genomic_DNA"/>
</dbReference>
<evidence type="ECO:0000256" key="1">
    <source>
        <dbReference type="SAM" id="MobiDB-lite"/>
    </source>
</evidence>
<protein>
    <submittedName>
        <fullName evidence="3">Uncharacterized protein</fullName>
    </submittedName>
</protein>
<evidence type="ECO:0000256" key="2">
    <source>
        <dbReference type="SAM" id="Phobius"/>
    </source>
</evidence>
<keyword evidence="2" id="KW-1133">Transmembrane helix</keyword>
<proteinExistence type="predicted"/>
<accession>A0ABR2IFZ0</accession>
<feature type="transmembrane region" description="Helical" evidence="2">
    <location>
        <begin position="32"/>
        <end position="56"/>
    </location>
</feature>
<organism evidence="3 4">
    <name type="scientific">Apiospora arundinis</name>
    <dbReference type="NCBI Taxonomy" id="335852"/>
    <lineage>
        <taxon>Eukaryota</taxon>
        <taxon>Fungi</taxon>
        <taxon>Dikarya</taxon>
        <taxon>Ascomycota</taxon>
        <taxon>Pezizomycotina</taxon>
        <taxon>Sordariomycetes</taxon>
        <taxon>Xylariomycetidae</taxon>
        <taxon>Amphisphaeriales</taxon>
        <taxon>Apiosporaceae</taxon>
        <taxon>Apiospora</taxon>
    </lineage>
</organism>
<keyword evidence="2" id="KW-0812">Transmembrane</keyword>
<feature type="region of interest" description="Disordered" evidence="1">
    <location>
        <begin position="455"/>
        <end position="476"/>
    </location>
</feature>
<evidence type="ECO:0000313" key="3">
    <source>
        <dbReference type="EMBL" id="KAK8862257.1"/>
    </source>
</evidence>
<name>A0ABR2IFZ0_9PEZI</name>
<comment type="caution">
    <text evidence="3">The sequence shown here is derived from an EMBL/GenBank/DDBJ whole genome shotgun (WGS) entry which is preliminary data.</text>
</comment>
<evidence type="ECO:0000313" key="4">
    <source>
        <dbReference type="Proteomes" id="UP001390339"/>
    </source>
</evidence>
<reference evidence="3 4" key="1">
    <citation type="journal article" date="2024" name="IMA Fungus">
        <title>Apiospora arundinis, a panoply of carbohydrate-active enzymes and secondary metabolites.</title>
        <authorList>
            <person name="Sorensen T."/>
            <person name="Petersen C."/>
            <person name="Muurmann A.T."/>
            <person name="Christiansen J.V."/>
            <person name="Brundto M.L."/>
            <person name="Overgaard C.K."/>
            <person name="Boysen A.T."/>
            <person name="Wollenberg R.D."/>
            <person name="Larsen T.O."/>
            <person name="Sorensen J.L."/>
            <person name="Nielsen K.L."/>
            <person name="Sondergaard T.E."/>
        </authorList>
    </citation>
    <scope>NUCLEOTIDE SEQUENCE [LARGE SCALE GENOMIC DNA]</scope>
    <source>
        <strain evidence="3 4">AAU 773</strain>
    </source>
</reference>
<keyword evidence="4" id="KW-1185">Reference proteome</keyword>